<evidence type="ECO:0000313" key="4">
    <source>
        <dbReference type="Proteomes" id="UP000824031"/>
    </source>
</evidence>
<reference evidence="3" key="1">
    <citation type="journal article" date="2021" name="PeerJ">
        <title>Extensive microbial diversity within the chicken gut microbiome revealed by metagenomics and culture.</title>
        <authorList>
            <person name="Gilroy R."/>
            <person name="Ravi A."/>
            <person name="Getino M."/>
            <person name="Pursley I."/>
            <person name="Horton D.L."/>
            <person name="Alikhan N.F."/>
            <person name="Baker D."/>
            <person name="Gharbi K."/>
            <person name="Hall N."/>
            <person name="Watson M."/>
            <person name="Adriaenssens E.M."/>
            <person name="Foster-Nyarko E."/>
            <person name="Jarju S."/>
            <person name="Secka A."/>
            <person name="Antonio M."/>
            <person name="Oren A."/>
            <person name="Chaudhuri R.R."/>
            <person name="La Ragione R."/>
            <person name="Hildebrand F."/>
            <person name="Pallen M.J."/>
        </authorList>
    </citation>
    <scope>NUCLEOTIDE SEQUENCE</scope>
    <source>
        <strain evidence="3">3436</strain>
    </source>
</reference>
<evidence type="ECO:0000259" key="2">
    <source>
        <dbReference type="Pfam" id="PF00535"/>
    </source>
</evidence>
<dbReference type="InterPro" id="IPR001173">
    <property type="entry name" value="Glyco_trans_2-like"/>
</dbReference>
<proteinExistence type="predicted"/>
<dbReference type="AlphaFoldDB" id="A0A9D2F2A2"/>
<feature type="domain" description="Glycosyltransferase 2-like" evidence="2">
    <location>
        <begin position="16"/>
        <end position="180"/>
    </location>
</feature>
<feature type="region of interest" description="Disordered" evidence="1">
    <location>
        <begin position="125"/>
        <end position="147"/>
    </location>
</feature>
<dbReference type="Gene3D" id="3.90.550.10">
    <property type="entry name" value="Spore Coat Polysaccharide Biosynthesis Protein SpsA, Chain A"/>
    <property type="match status" value="1"/>
</dbReference>
<protein>
    <submittedName>
        <fullName evidence="3">Glycosyltransferase</fullName>
    </submittedName>
</protein>
<gene>
    <name evidence="3" type="ORF">H9810_02425</name>
</gene>
<reference evidence="3" key="2">
    <citation type="submission" date="2021-04" db="EMBL/GenBank/DDBJ databases">
        <authorList>
            <person name="Gilroy R."/>
        </authorList>
    </citation>
    <scope>NUCLEOTIDE SEQUENCE</scope>
    <source>
        <strain evidence="3">3436</strain>
    </source>
</reference>
<evidence type="ECO:0000256" key="1">
    <source>
        <dbReference type="SAM" id="MobiDB-lite"/>
    </source>
</evidence>
<dbReference type="InterPro" id="IPR029044">
    <property type="entry name" value="Nucleotide-diphossugar_trans"/>
</dbReference>
<dbReference type="Proteomes" id="UP000824031">
    <property type="component" value="Unassembled WGS sequence"/>
</dbReference>
<dbReference type="EMBL" id="DXBO01000028">
    <property type="protein sequence ID" value="HIZ47560.1"/>
    <property type="molecule type" value="Genomic_DNA"/>
</dbReference>
<sequence>MEKMLTVLVAQYRPDPQALRRTLASLAMQATRDFAVVLADDGSPQPFFEESKAWLAGQGIHDVQAVAMVQNGGTVRNILNALQAVNTRWVLTLSPGDYLYDADTLPWWLEQLRADAPRVAFGRQAYYTPGPDPTPAPGETPFDRTPYDPARYDARTIKRNLLLYDDGISGCGMVYERDLLKGALEMMAGRVRLAEDFAVRLFAVQGVPITRYDRLTSWYEYGAGVSTNETARQRMAAEWQAMVELLQERYPSDPTVRLARAYFFNDRRKNRLVRGLVGRLIVPQNAPFKKAQRAWQPPVNGNAEKLRAIYAAAARP</sequence>
<dbReference type="Pfam" id="PF00535">
    <property type="entry name" value="Glycos_transf_2"/>
    <property type="match status" value="1"/>
</dbReference>
<organism evidence="3 4">
    <name type="scientific">Candidatus Gemmiger excrementavium</name>
    <dbReference type="NCBI Taxonomy" id="2838608"/>
    <lineage>
        <taxon>Bacteria</taxon>
        <taxon>Bacillati</taxon>
        <taxon>Bacillota</taxon>
        <taxon>Clostridia</taxon>
        <taxon>Eubacteriales</taxon>
        <taxon>Gemmiger</taxon>
    </lineage>
</organism>
<evidence type="ECO:0000313" key="3">
    <source>
        <dbReference type="EMBL" id="HIZ47560.1"/>
    </source>
</evidence>
<accession>A0A9D2F2A2</accession>
<dbReference type="SUPFAM" id="SSF53448">
    <property type="entry name" value="Nucleotide-diphospho-sugar transferases"/>
    <property type="match status" value="1"/>
</dbReference>
<comment type="caution">
    <text evidence="3">The sequence shown here is derived from an EMBL/GenBank/DDBJ whole genome shotgun (WGS) entry which is preliminary data.</text>
</comment>
<name>A0A9D2F2A2_9FIRM</name>